<dbReference type="GO" id="GO:0006281">
    <property type="term" value="P:DNA repair"/>
    <property type="evidence" value="ECO:0007669"/>
    <property type="project" value="UniProtKB-KW"/>
</dbReference>
<reference evidence="11 12" key="1">
    <citation type="submission" date="2017-03" db="EMBL/GenBank/DDBJ databases">
        <title>Whole genome sequences of fourteen strains of Bradyrhizobium canariense and one strain of Bradyrhizobium japonicum isolated from Lupinus (Papilionoideae: Genisteae) species in Algeria.</title>
        <authorList>
            <person name="Crovadore J."/>
            <person name="Chekireb D."/>
            <person name="Brachmann A."/>
            <person name="Chablais R."/>
            <person name="Cochard B."/>
            <person name="Lefort F."/>
        </authorList>
    </citation>
    <scope>NUCLEOTIDE SEQUENCE [LARGE SCALE GENOMIC DNA]</scope>
    <source>
        <strain evidence="11 12">UBMA197</strain>
    </source>
</reference>
<comment type="caution">
    <text evidence="11">The sequence shown here is derived from an EMBL/GenBank/DDBJ whole genome shotgun (WGS) entry which is preliminary data.</text>
</comment>
<keyword evidence="6" id="KW-0227">DNA damage</keyword>
<evidence type="ECO:0000256" key="2">
    <source>
        <dbReference type="ARBA" id="ARBA00008711"/>
    </source>
</evidence>
<evidence type="ECO:0000256" key="6">
    <source>
        <dbReference type="ARBA" id="ARBA00022763"/>
    </source>
</evidence>
<dbReference type="NCBIfam" id="TIGR00589">
    <property type="entry name" value="ogt"/>
    <property type="match status" value="1"/>
</dbReference>
<comment type="catalytic activity">
    <reaction evidence="8">
        <text>a 6-O-methyl-2'-deoxyguanosine in DNA + L-cysteinyl-[protein] = S-methyl-L-cysteinyl-[protein] + a 2'-deoxyguanosine in DNA</text>
        <dbReference type="Rhea" id="RHEA:24000"/>
        <dbReference type="Rhea" id="RHEA-COMP:10131"/>
        <dbReference type="Rhea" id="RHEA-COMP:10132"/>
        <dbReference type="Rhea" id="RHEA-COMP:11367"/>
        <dbReference type="Rhea" id="RHEA-COMP:11368"/>
        <dbReference type="ChEBI" id="CHEBI:29950"/>
        <dbReference type="ChEBI" id="CHEBI:82612"/>
        <dbReference type="ChEBI" id="CHEBI:85445"/>
        <dbReference type="ChEBI" id="CHEBI:85448"/>
        <dbReference type="EC" id="2.1.1.63"/>
    </reaction>
</comment>
<dbReference type="InterPro" id="IPR036217">
    <property type="entry name" value="MethylDNA_cys_MeTrfase_DNAb"/>
</dbReference>
<dbReference type="SUPFAM" id="SSF53155">
    <property type="entry name" value="Methylated DNA-protein cysteine methyltransferase domain"/>
    <property type="match status" value="1"/>
</dbReference>
<dbReference type="SUPFAM" id="SSF46767">
    <property type="entry name" value="Methylated DNA-protein cysteine methyltransferase, C-terminal domain"/>
    <property type="match status" value="1"/>
</dbReference>
<dbReference type="CDD" id="cd06445">
    <property type="entry name" value="ATase"/>
    <property type="match status" value="1"/>
</dbReference>
<evidence type="ECO:0000313" key="11">
    <source>
        <dbReference type="EMBL" id="OSJ32160.1"/>
    </source>
</evidence>
<dbReference type="InterPro" id="IPR001497">
    <property type="entry name" value="MethylDNA_cys_MeTrfase_AS"/>
</dbReference>
<dbReference type="Gene3D" id="3.30.160.70">
    <property type="entry name" value="Methylated DNA-protein cysteine methyltransferase domain"/>
    <property type="match status" value="1"/>
</dbReference>
<dbReference type="AlphaFoldDB" id="A0A1Y2JQQ3"/>
<dbReference type="PANTHER" id="PTHR10815:SF14">
    <property type="entry name" value="BIFUNCTIONAL TRANSCRIPTIONAL ACTIVATOR_DNA REPAIR ENZYME ADA"/>
    <property type="match status" value="1"/>
</dbReference>
<feature type="region of interest" description="Disordered" evidence="9">
    <location>
        <begin position="1"/>
        <end position="21"/>
    </location>
</feature>
<accession>A0A1Y2JQQ3</accession>
<dbReference type="EMBL" id="NAFL01000251">
    <property type="protein sequence ID" value="OSJ32160.1"/>
    <property type="molecule type" value="Genomic_DNA"/>
</dbReference>
<keyword evidence="7" id="KW-0234">DNA repair</keyword>
<evidence type="ECO:0000256" key="3">
    <source>
        <dbReference type="ARBA" id="ARBA00011918"/>
    </source>
</evidence>
<organism evidence="11 12">
    <name type="scientific">Bradyrhizobium japonicum</name>
    <dbReference type="NCBI Taxonomy" id="375"/>
    <lineage>
        <taxon>Bacteria</taxon>
        <taxon>Pseudomonadati</taxon>
        <taxon>Pseudomonadota</taxon>
        <taxon>Alphaproteobacteria</taxon>
        <taxon>Hyphomicrobiales</taxon>
        <taxon>Nitrobacteraceae</taxon>
        <taxon>Bradyrhizobium</taxon>
    </lineage>
</organism>
<dbReference type="Proteomes" id="UP000193335">
    <property type="component" value="Unassembled WGS sequence"/>
</dbReference>
<evidence type="ECO:0000313" key="12">
    <source>
        <dbReference type="Proteomes" id="UP000193335"/>
    </source>
</evidence>
<evidence type="ECO:0000256" key="5">
    <source>
        <dbReference type="ARBA" id="ARBA00022679"/>
    </source>
</evidence>
<evidence type="ECO:0000256" key="7">
    <source>
        <dbReference type="ARBA" id="ARBA00023204"/>
    </source>
</evidence>
<gene>
    <name evidence="11" type="ORF">BSZ19_20205</name>
</gene>
<dbReference type="InterPro" id="IPR036631">
    <property type="entry name" value="MGMT_N_sf"/>
</dbReference>
<protein>
    <recommendedName>
        <fullName evidence="3">methylated-DNA--[protein]-cysteine S-methyltransferase</fullName>
        <ecNumber evidence="3">2.1.1.63</ecNumber>
    </recommendedName>
</protein>
<keyword evidence="5 11" id="KW-0808">Transferase</keyword>
<dbReference type="Gene3D" id="1.10.10.10">
    <property type="entry name" value="Winged helix-like DNA-binding domain superfamily/Winged helix DNA-binding domain"/>
    <property type="match status" value="1"/>
</dbReference>
<dbReference type="InterPro" id="IPR036388">
    <property type="entry name" value="WH-like_DNA-bd_sf"/>
</dbReference>
<dbReference type="PANTHER" id="PTHR10815">
    <property type="entry name" value="METHYLATED-DNA--PROTEIN-CYSTEINE METHYLTRANSFERASE"/>
    <property type="match status" value="1"/>
</dbReference>
<name>A0A1Y2JQQ3_BRAJP</name>
<dbReference type="InterPro" id="IPR014048">
    <property type="entry name" value="MethylDNA_cys_MeTrfase_DNA-bd"/>
</dbReference>
<sequence>MQLTNTKTAINPTSPAKPSASGDHHIFFSVGDSAVGKVLVARTIVGVCAVLIGASHQALESKLEARFPGRTLVGNAAEVQDDLESVIRFIAAPNANFNLPLDMRHGTAFQRRVWDALLTIPCGARISYSALARRIGEPKAVRAVASACAANAIALGIPCHRVVRSDGTISGYRWGTELKRSLLEKENAVTVN</sequence>
<dbReference type="GO" id="GO:0032259">
    <property type="term" value="P:methylation"/>
    <property type="evidence" value="ECO:0007669"/>
    <property type="project" value="UniProtKB-KW"/>
</dbReference>
<evidence type="ECO:0000256" key="9">
    <source>
        <dbReference type="SAM" id="MobiDB-lite"/>
    </source>
</evidence>
<dbReference type="PROSITE" id="PS00374">
    <property type="entry name" value="MGMT"/>
    <property type="match status" value="1"/>
</dbReference>
<dbReference type="RefSeq" id="WP_085401407.1">
    <property type="nucleotide sequence ID" value="NZ_NAFL01000251.1"/>
</dbReference>
<comment type="catalytic activity">
    <reaction evidence="1">
        <text>a 4-O-methyl-thymidine in DNA + L-cysteinyl-[protein] = a thymidine in DNA + S-methyl-L-cysteinyl-[protein]</text>
        <dbReference type="Rhea" id="RHEA:53428"/>
        <dbReference type="Rhea" id="RHEA-COMP:10131"/>
        <dbReference type="Rhea" id="RHEA-COMP:10132"/>
        <dbReference type="Rhea" id="RHEA-COMP:13555"/>
        <dbReference type="Rhea" id="RHEA-COMP:13556"/>
        <dbReference type="ChEBI" id="CHEBI:29950"/>
        <dbReference type="ChEBI" id="CHEBI:82612"/>
        <dbReference type="ChEBI" id="CHEBI:137386"/>
        <dbReference type="ChEBI" id="CHEBI:137387"/>
        <dbReference type="EC" id="2.1.1.63"/>
    </reaction>
</comment>
<dbReference type="GO" id="GO:0003908">
    <property type="term" value="F:methylated-DNA-[protein]-cysteine S-methyltransferase activity"/>
    <property type="evidence" value="ECO:0007669"/>
    <property type="project" value="UniProtKB-EC"/>
</dbReference>
<evidence type="ECO:0000256" key="8">
    <source>
        <dbReference type="ARBA" id="ARBA00049348"/>
    </source>
</evidence>
<proteinExistence type="inferred from homology"/>
<feature type="domain" description="Methylated-DNA-[protein]-cysteine S-methyltransferase DNA binding" evidence="10">
    <location>
        <begin position="108"/>
        <end position="187"/>
    </location>
</feature>
<keyword evidence="4 11" id="KW-0489">Methyltransferase</keyword>
<dbReference type="EC" id="2.1.1.63" evidence="3"/>
<evidence type="ECO:0000256" key="1">
    <source>
        <dbReference type="ARBA" id="ARBA00001286"/>
    </source>
</evidence>
<evidence type="ECO:0000259" key="10">
    <source>
        <dbReference type="Pfam" id="PF01035"/>
    </source>
</evidence>
<feature type="compositionally biased region" description="Polar residues" evidence="9">
    <location>
        <begin position="1"/>
        <end position="16"/>
    </location>
</feature>
<comment type="similarity">
    <text evidence="2">Belongs to the MGMT family.</text>
</comment>
<dbReference type="Pfam" id="PF01035">
    <property type="entry name" value="DNA_binding_1"/>
    <property type="match status" value="1"/>
</dbReference>
<evidence type="ECO:0000256" key="4">
    <source>
        <dbReference type="ARBA" id="ARBA00022603"/>
    </source>
</evidence>
<dbReference type="FunFam" id="1.10.10.10:FF:000214">
    <property type="entry name" value="Methylated-DNA--protein-cysteine methyltransferase"/>
    <property type="match status" value="1"/>
</dbReference>